<dbReference type="Gene3D" id="3.90.1300.10">
    <property type="entry name" value="Amidase signature (AS) domain"/>
    <property type="match status" value="1"/>
</dbReference>
<dbReference type="Proteomes" id="UP000038802">
    <property type="component" value="Unassembled WGS sequence"/>
</dbReference>
<dbReference type="InterPro" id="IPR023631">
    <property type="entry name" value="Amidase_dom"/>
</dbReference>
<evidence type="ECO:0000256" key="3">
    <source>
        <dbReference type="ARBA" id="ARBA00012922"/>
    </source>
</evidence>
<evidence type="ECO:0000256" key="2">
    <source>
        <dbReference type="ARBA" id="ARBA00009199"/>
    </source>
</evidence>
<comment type="similarity">
    <text evidence="2">Belongs to the amidase family.</text>
</comment>
<dbReference type="GO" id="GO:0004040">
    <property type="term" value="F:amidase activity"/>
    <property type="evidence" value="ECO:0007669"/>
    <property type="project" value="UniProtKB-EC"/>
</dbReference>
<dbReference type="SUPFAM" id="SSF75304">
    <property type="entry name" value="Amidase signature (AS) enzymes"/>
    <property type="match status" value="1"/>
</dbReference>
<evidence type="ECO:0000256" key="1">
    <source>
        <dbReference type="ARBA" id="ARBA00001311"/>
    </source>
</evidence>
<proteinExistence type="inferred from homology"/>
<gene>
    <name evidence="6" type="primary">amiC</name>
    <name evidence="6" type="ORF">ERS007703_02877</name>
</gene>
<feature type="domain" description="Amidase" evidence="5">
    <location>
        <begin position="10"/>
        <end position="143"/>
    </location>
</feature>
<protein>
    <recommendedName>
        <fullName evidence="3">amidase</fullName>
        <ecNumber evidence="3">3.5.1.4</ecNumber>
    </recommendedName>
</protein>
<reference evidence="7" key="1">
    <citation type="submission" date="2015-03" db="EMBL/GenBank/DDBJ databases">
        <authorList>
            <consortium name="Pathogen Informatics"/>
        </authorList>
    </citation>
    <scope>NUCLEOTIDE SEQUENCE [LARGE SCALE GENOMIC DNA]</scope>
    <source>
        <strain evidence="7">K00500041</strain>
    </source>
</reference>
<sequence>MLYWGFLALAQVRSGRRTFGRTFDPTRLDELTLGLARHTGRNLHRLPLAIMRLRMLRRRSVRFFGTYDVLLTPTVAEATPQVGYLAPTDYQTVLDRLSSWVVFTPVQNVTGVPAISLPLAQSADGMPVGMMLSADTGREALLLELAYELEEARPWARIHAPNIAE</sequence>
<dbReference type="AlphaFoldDB" id="A0A0U0RKH6"/>
<dbReference type="InterPro" id="IPR036928">
    <property type="entry name" value="AS_sf"/>
</dbReference>
<evidence type="ECO:0000313" key="6">
    <source>
        <dbReference type="EMBL" id="COW14375.1"/>
    </source>
</evidence>
<evidence type="ECO:0000259" key="5">
    <source>
        <dbReference type="Pfam" id="PF01425"/>
    </source>
</evidence>
<evidence type="ECO:0000313" key="7">
    <source>
        <dbReference type="Proteomes" id="UP000038802"/>
    </source>
</evidence>
<organism evidence="6 7">
    <name type="scientific">Mycobacterium tuberculosis</name>
    <dbReference type="NCBI Taxonomy" id="1773"/>
    <lineage>
        <taxon>Bacteria</taxon>
        <taxon>Bacillati</taxon>
        <taxon>Actinomycetota</taxon>
        <taxon>Actinomycetes</taxon>
        <taxon>Mycobacteriales</taxon>
        <taxon>Mycobacteriaceae</taxon>
        <taxon>Mycobacterium</taxon>
        <taxon>Mycobacterium tuberculosis complex</taxon>
    </lineage>
</organism>
<evidence type="ECO:0000256" key="4">
    <source>
        <dbReference type="ARBA" id="ARBA00022801"/>
    </source>
</evidence>
<dbReference type="PANTHER" id="PTHR11895:SF7">
    <property type="entry name" value="GLUTAMYL-TRNA(GLN) AMIDOTRANSFERASE SUBUNIT A, MITOCHONDRIAL"/>
    <property type="match status" value="1"/>
</dbReference>
<dbReference type="InterPro" id="IPR000120">
    <property type="entry name" value="Amidase"/>
</dbReference>
<name>A0A0U0RKH6_MYCTX</name>
<dbReference type="PANTHER" id="PTHR11895">
    <property type="entry name" value="TRANSAMIDASE"/>
    <property type="match status" value="1"/>
</dbReference>
<dbReference type="EMBL" id="CSAE01000346">
    <property type="protein sequence ID" value="COW14375.1"/>
    <property type="molecule type" value="Genomic_DNA"/>
</dbReference>
<dbReference type="STRING" id="115862.BBG46_15070"/>
<comment type="catalytic activity">
    <reaction evidence="1">
        <text>a monocarboxylic acid amide + H2O = a monocarboxylate + NH4(+)</text>
        <dbReference type="Rhea" id="RHEA:12020"/>
        <dbReference type="ChEBI" id="CHEBI:15377"/>
        <dbReference type="ChEBI" id="CHEBI:28938"/>
        <dbReference type="ChEBI" id="CHEBI:35757"/>
        <dbReference type="ChEBI" id="CHEBI:83628"/>
        <dbReference type="EC" id="3.5.1.4"/>
    </reaction>
</comment>
<dbReference type="EC" id="3.5.1.4" evidence="3"/>
<accession>A0A0U0RKH6</accession>
<dbReference type="Pfam" id="PF01425">
    <property type="entry name" value="Amidase"/>
    <property type="match status" value="1"/>
</dbReference>
<keyword evidence="4 6" id="KW-0378">Hydrolase</keyword>